<reference evidence="3" key="1">
    <citation type="submission" date="2017-10" db="EMBL/GenBank/DDBJ databases">
        <authorList>
            <person name="Skurnik M."/>
        </authorList>
    </citation>
    <scope>NUCLEOTIDE SEQUENCE [LARGE SCALE GENOMIC DNA]</scope>
</reference>
<dbReference type="KEGG" id="vg:40100529"/>
<keyword evidence="3" id="KW-1185">Reference proteome</keyword>
<evidence type="ECO:0000313" key="2">
    <source>
        <dbReference type="EMBL" id="VUE36157.1"/>
    </source>
</evidence>
<organism evidence="1 3">
    <name type="scientific">Yersinia phage fHe-Yen9-04</name>
    <dbReference type="NCBI Taxonomy" id="2052742"/>
    <lineage>
        <taxon>Viruses</taxon>
        <taxon>Duplodnaviria</taxon>
        <taxon>Heunggongvirae</taxon>
        <taxon>Uroviricota</taxon>
        <taxon>Caudoviricetes</taxon>
        <taxon>Eneladusvirus</taxon>
        <taxon>Eneladusvirus Yen904</taxon>
    </lineage>
</organism>
<dbReference type="Proteomes" id="UP000317227">
    <property type="component" value="Segment"/>
</dbReference>
<dbReference type="Proteomes" id="UP000240931">
    <property type="component" value="Segment"/>
</dbReference>
<gene>
    <name evidence="1" type="primary">g111</name>
</gene>
<reference evidence="2 4" key="3">
    <citation type="submission" date="2019-06" db="EMBL/GenBank/DDBJ databases">
        <authorList>
            <person name="Bower L."/>
            <person name="Leinonen R."/>
        </authorList>
    </citation>
    <scope>NUCLEOTIDE SEQUENCE [LARGE SCALE GENOMIC DNA]</scope>
</reference>
<sequence>MINENNEQIDVELENHNMIEEIYTYFSNIGTPDVIIYGSFIEKTCGFDVIPNDIDISVIIKDELPENHYSTFFLNSSKLPINVEYLSMESFKQELNSFQPKYFLCTATPELSELIDSVWKNKELHEIRAGISSITSKAFDKGRKKLLVHEDYDEVLGLKNLYHAFKFPLYAKWYYYPELACECYLDDIEYLNDIHKNIYEIYKNSNGTLDERCDIVVSYAKPLYNKLLTDFRKLFPKKV</sequence>
<name>A0A2C9CYH4_9CAUD</name>
<dbReference type="RefSeq" id="YP_009623721.1">
    <property type="nucleotide sequence ID" value="NC_042116.1"/>
</dbReference>
<accession>A0A2C9CYH4</accession>
<evidence type="ECO:0000313" key="1">
    <source>
        <dbReference type="EMBL" id="SOK58388.1"/>
    </source>
</evidence>
<dbReference type="EMBL" id="LT960551">
    <property type="protein sequence ID" value="SOK58388.1"/>
    <property type="molecule type" value="Genomic_DNA"/>
</dbReference>
<evidence type="ECO:0000313" key="4">
    <source>
        <dbReference type="Proteomes" id="UP000317227"/>
    </source>
</evidence>
<dbReference type="EMBL" id="LR596615">
    <property type="protein sequence ID" value="VUE36157.1"/>
    <property type="molecule type" value="Genomic_DNA"/>
</dbReference>
<dbReference type="OrthoDB" id="13062at10239"/>
<reference evidence="1" key="2">
    <citation type="submission" date="2017-10" db="EMBL/GenBank/DDBJ databases">
        <authorList>
            <person name="Banno H."/>
            <person name="Chua N.-H."/>
        </authorList>
    </citation>
    <scope>NUCLEOTIDE SEQUENCE [LARGE SCALE GENOMIC DNA]</scope>
</reference>
<evidence type="ECO:0000313" key="3">
    <source>
        <dbReference type="Proteomes" id="UP000240931"/>
    </source>
</evidence>
<proteinExistence type="predicted"/>
<dbReference type="GeneID" id="40100529"/>
<protein>
    <submittedName>
        <fullName evidence="1">Uncharacterized protein</fullName>
    </submittedName>
</protein>